<evidence type="ECO:0000259" key="1">
    <source>
        <dbReference type="Pfam" id="PF00561"/>
    </source>
</evidence>
<dbReference type="Gene3D" id="3.40.50.1820">
    <property type="entry name" value="alpha/beta hydrolase"/>
    <property type="match status" value="1"/>
</dbReference>
<organism evidence="2 3">
    <name type="scientific">Catenulispora subtropica</name>
    <dbReference type="NCBI Taxonomy" id="450798"/>
    <lineage>
        <taxon>Bacteria</taxon>
        <taxon>Bacillati</taxon>
        <taxon>Actinomycetota</taxon>
        <taxon>Actinomycetes</taxon>
        <taxon>Catenulisporales</taxon>
        <taxon>Catenulisporaceae</taxon>
        <taxon>Catenulispora</taxon>
    </lineage>
</organism>
<dbReference type="InterPro" id="IPR051340">
    <property type="entry name" value="Haloalkane_dehalogenase"/>
</dbReference>
<evidence type="ECO:0000313" key="2">
    <source>
        <dbReference type="EMBL" id="GAA1998763.1"/>
    </source>
</evidence>
<proteinExistence type="predicted"/>
<name>A0ABN2T4Q9_9ACTN</name>
<sequence length="295" mass="32163">MSALTLPAITHRTADVSGVRVFYRETGPDRADAPTVLLLHGFPSSSAQYRRLMDALGTDHRLIAPDYPGFGRTVAPDDFVYSFASLTDVVEGFIEALGLTAGGRRLAVYAFDFGGPVAFRLAERHPDWFAGLIVQNANAYTEGLSPIARALTAEKPGVPGAEDRVRAILTEEVTRSQYEGGTTDPALIAPDGWTLDQHYLDLPGRDAAQIALALDYHSNVELYPAWQRWLAEHRPPTLILWGDGDAFFTVEGAKAYLRDVPDAALHVFQTGHFALEEKLPEMAPVIGEFLDSLAG</sequence>
<dbReference type="RefSeq" id="WP_344661966.1">
    <property type="nucleotide sequence ID" value="NZ_BAAAQM010000063.1"/>
</dbReference>
<reference evidence="2 3" key="1">
    <citation type="journal article" date="2019" name="Int. J. Syst. Evol. Microbiol.">
        <title>The Global Catalogue of Microorganisms (GCM) 10K type strain sequencing project: providing services to taxonomists for standard genome sequencing and annotation.</title>
        <authorList>
            <consortium name="The Broad Institute Genomics Platform"/>
            <consortium name="The Broad Institute Genome Sequencing Center for Infectious Disease"/>
            <person name="Wu L."/>
            <person name="Ma J."/>
        </authorList>
    </citation>
    <scope>NUCLEOTIDE SEQUENCE [LARGE SCALE GENOMIC DNA]</scope>
    <source>
        <strain evidence="2 3">JCM 16013</strain>
    </source>
</reference>
<protein>
    <submittedName>
        <fullName evidence="2">Alpha/beta hydrolase</fullName>
    </submittedName>
</protein>
<dbReference type="InterPro" id="IPR029058">
    <property type="entry name" value="AB_hydrolase_fold"/>
</dbReference>
<keyword evidence="3" id="KW-1185">Reference proteome</keyword>
<keyword evidence="2" id="KW-0378">Hydrolase</keyword>
<comment type="caution">
    <text evidence="2">The sequence shown here is derived from an EMBL/GenBank/DDBJ whole genome shotgun (WGS) entry which is preliminary data.</text>
</comment>
<dbReference type="PRINTS" id="PR00111">
    <property type="entry name" value="ABHYDROLASE"/>
</dbReference>
<dbReference type="SUPFAM" id="SSF53474">
    <property type="entry name" value="alpha/beta-Hydrolases"/>
    <property type="match status" value="1"/>
</dbReference>
<dbReference type="GO" id="GO:0016787">
    <property type="term" value="F:hydrolase activity"/>
    <property type="evidence" value="ECO:0007669"/>
    <property type="project" value="UniProtKB-KW"/>
</dbReference>
<dbReference type="Proteomes" id="UP001499854">
    <property type="component" value="Unassembled WGS sequence"/>
</dbReference>
<dbReference type="PANTHER" id="PTHR42977:SF1">
    <property type="entry name" value="BLR6576 PROTEIN"/>
    <property type="match status" value="1"/>
</dbReference>
<dbReference type="EMBL" id="BAAAQM010000063">
    <property type="protein sequence ID" value="GAA1998763.1"/>
    <property type="molecule type" value="Genomic_DNA"/>
</dbReference>
<accession>A0ABN2T4Q9</accession>
<dbReference type="PANTHER" id="PTHR42977">
    <property type="entry name" value="HYDROLASE-RELATED"/>
    <property type="match status" value="1"/>
</dbReference>
<dbReference type="InterPro" id="IPR000073">
    <property type="entry name" value="AB_hydrolase_1"/>
</dbReference>
<gene>
    <name evidence="2" type="ORF">GCM10009838_75140</name>
</gene>
<evidence type="ECO:0000313" key="3">
    <source>
        <dbReference type="Proteomes" id="UP001499854"/>
    </source>
</evidence>
<dbReference type="Pfam" id="PF00561">
    <property type="entry name" value="Abhydrolase_1"/>
    <property type="match status" value="1"/>
</dbReference>
<feature type="domain" description="AB hydrolase-1" evidence="1">
    <location>
        <begin position="34"/>
        <end position="278"/>
    </location>
</feature>